<dbReference type="GO" id="GO:0019843">
    <property type="term" value="F:rRNA binding"/>
    <property type="evidence" value="ECO:0007669"/>
    <property type="project" value="UniProtKB-KW"/>
</dbReference>
<dbReference type="CDD" id="cd01854">
    <property type="entry name" value="YjeQ_EngC"/>
    <property type="match status" value="1"/>
</dbReference>
<evidence type="ECO:0000256" key="1">
    <source>
        <dbReference type="ARBA" id="ARBA00022490"/>
    </source>
</evidence>
<reference evidence="14 15" key="1">
    <citation type="journal article" date="2020" name="Microorganisms">
        <title>Osmotic Adaptation and Compatible Solute Biosynthesis of Phototrophic Bacteria as Revealed from Genome Analyses.</title>
        <authorList>
            <person name="Imhoff J.F."/>
            <person name="Rahn T."/>
            <person name="Kunzel S."/>
            <person name="Keller A."/>
            <person name="Neulinger S.C."/>
        </authorList>
    </citation>
    <scope>NUCLEOTIDE SEQUENCE [LARGE SCALE GENOMIC DNA]</scope>
    <source>
        <strain evidence="14 15">DSM 25653</strain>
    </source>
</reference>
<evidence type="ECO:0000256" key="10">
    <source>
        <dbReference type="HAMAP-Rule" id="MF_01820"/>
    </source>
</evidence>
<feature type="binding site" evidence="10">
    <location>
        <position position="296"/>
    </location>
    <ligand>
        <name>Zn(2+)</name>
        <dbReference type="ChEBI" id="CHEBI:29105"/>
    </ligand>
</feature>
<feature type="binding site" evidence="10">
    <location>
        <begin position="208"/>
        <end position="216"/>
    </location>
    <ligand>
        <name>GTP</name>
        <dbReference type="ChEBI" id="CHEBI:37565"/>
    </ligand>
</feature>
<name>A0A9X0WBR9_9GAMM</name>
<keyword evidence="15" id="KW-1185">Reference proteome</keyword>
<dbReference type="PROSITE" id="PS50936">
    <property type="entry name" value="ENGC_GTPASE"/>
    <property type="match status" value="1"/>
</dbReference>
<dbReference type="Proteomes" id="UP001138768">
    <property type="component" value="Unassembled WGS sequence"/>
</dbReference>
<gene>
    <name evidence="10 14" type="primary">rsgA</name>
    <name evidence="14" type="ORF">CKO42_19090</name>
</gene>
<dbReference type="EMBL" id="NRRY01000041">
    <property type="protein sequence ID" value="MBK1620499.1"/>
    <property type="molecule type" value="Genomic_DNA"/>
</dbReference>
<evidence type="ECO:0000256" key="7">
    <source>
        <dbReference type="ARBA" id="ARBA00022833"/>
    </source>
</evidence>
<comment type="caution">
    <text evidence="14">The sequence shown here is derived from an EMBL/GenBank/DDBJ whole genome shotgun (WGS) entry which is preliminary data.</text>
</comment>
<dbReference type="Gene3D" id="3.40.50.300">
    <property type="entry name" value="P-loop containing nucleotide triphosphate hydrolases"/>
    <property type="match status" value="1"/>
</dbReference>
<comment type="cofactor">
    <cofactor evidence="10">
        <name>Zn(2+)</name>
        <dbReference type="ChEBI" id="CHEBI:29105"/>
    </cofactor>
    <text evidence="10">Binds 1 zinc ion per subunit.</text>
</comment>
<keyword evidence="1 10" id="KW-0963">Cytoplasm</keyword>
<dbReference type="PANTHER" id="PTHR32120:SF10">
    <property type="entry name" value="SMALL RIBOSOMAL SUBUNIT BIOGENESIS GTPASE RSGA"/>
    <property type="match status" value="1"/>
</dbReference>
<keyword evidence="3 10" id="KW-0479">Metal-binding</keyword>
<proteinExistence type="inferred from homology"/>
<evidence type="ECO:0000313" key="15">
    <source>
        <dbReference type="Proteomes" id="UP001138768"/>
    </source>
</evidence>
<dbReference type="InterPro" id="IPR027417">
    <property type="entry name" value="P-loop_NTPase"/>
</dbReference>
<evidence type="ECO:0000256" key="3">
    <source>
        <dbReference type="ARBA" id="ARBA00022723"/>
    </source>
</evidence>
<dbReference type="GO" id="GO:0042274">
    <property type="term" value="P:ribosomal small subunit biogenesis"/>
    <property type="evidence" value="ECO:0007669"/>
    <property type="project" value="UniProtKB-UniRule"/>
</dbReference>
<protein>
    <recommendedName>
        <fullName evidence="10">Small ribosomal subunit biogenesis GTPase RsgA</fullName>
        <ecNumber evidence="10">3.6.1.-</ecNumber>
    </recommendedName>
</protein>
<feature type="compositionally biased region" description="Basic and acidic residues" evidence="11">
    <location>
        <begin position="1"/>
        <end position="16"/>
    </location>
</feature>
<dbReference type="RefSeq" id="WP_200247516.1">
    <property type="nucleotide sequence ID" value="NZ_NRRY01000041.1"/>
</dbReference>
<dbReference type="GO" id="GO:0003924">
    <property type="term" value="F:GTPase activity"/>
    <property type="evidence" value="ECO:0007669"/>
    <property type="project" value="UniProtKB-UniRule"/>
</dbReference>
<keyword evidence="6 10" id="KW-0378">Hydrolase</keyword>
<dbReference type="Pfam" id="PF03193">
    <property type="entry name" value="RsgA_GTPase"/>
    <property type="match status" value="1"/>
</dbReference>
<keyword evidence="4 10" id="KW-0699">rRNA-binding</keyword>
<evidence type="ECO:0000256" key="9">
    <source>
        <dbReference type="ARBA" id="ARBA00023134"/>
    </source>
</evidence>
<dbReference type="AlphaFoldDB" id="A0A9X0WBR9"/>
<dbReference type="InterPro" id="IPR030378">
    <property type="entry name" value="G_CP_dom"/>
</dbReference>
<feature type="binding site" evidence="10">
    <location>
        <position position="289"/>
    </location>
    <ligand>
        <name>Zn(2+)</name>
        <dbReference type="ChEBI" id="CHEBI:29105"/>
    </ligand>
</feature>
<dbReference type="NCBIfam" id="TIGR00157">
    <property type="entry name" value="ribosome small subunit-dependent GTPase A"/>
    <property type="match status" value="1"/>
</dbReference>
<comment type="subunit">
    <text evidence="10">Monomer. Associates with 30S ribosomal subunit, binds 16S rRNA.</text>
</comment>
<evidence type="ECO:0000256" key="4">
    <source>
        <dbReference type="ARBA" id="ARBA00022730"/>
    </source>
</evidence>
<evidence type="ECO:0000259" key="13">
    <source>
        <dbReference type="PROSITE" id="PS51721"/>
    </source>
</evidence>
<evidence type="ECO:0000259" key="12">
    <source>
        <dbReference type="PROSITE" id="PS50936"/>
    </source>
</evidence>
<dbReference type="HAMAP" id="MF_01820">
    <property type="entry name" value="GTPase_RsgA"/>
    <property type="match status" value="1"/>
</dbReference>
<feature type="binding site" evidence="10">
    <location>
        <position position="302"/>
    </location>
    <ligand>
        <name>Zn(2+)</name>
        <dbReference type="ChEBI" id="CHEBI:29105"/>
    </ligand>
</feature>
<dbReference type="InterPro" id="IPR004881">
    <property type="entry name" value="Ribosome_biogen_GTPase_RsgA"/>
</dbReference>
<keyword evidence="8 10" id="KW-0694">RNA-binding</keyword>
<keyword evidence="2 10" id="KW-0690">Ribosome biogenesis</keyword>
<feature type="binding site" evidence="10">
    <location>
        <position position="294"/>
    </location>
    <ligand>
        <name>Zn(2+)</name>
        <dbReference type="ChEBI" id="CHEBI:29105"/>
    </ligand>
</feature>
<comment type="subcellular location">
    <subcellularLocation>
        <location evidence="10">Cytoplasm</location>
    </subcellularLocation>
</comment>
<keyword evidence="9 10" id="KW-0342">GTP-binding</keyword>
<dbReference type="GO" id="GO:0005525">
    <property type="term" value="F:GTP binding"/>
    <property type="evidence" value="ECO:0007669"/>
    <property type="project" value="UniProtKB-UniRule"/>
</dbReference>
<dbReference type="SUPFAM" id="SSF52540">
    <property type="entry name" value="P-loop containing nucleoside triphosphate hydrolases"/>
    <property type="match status" value="1"/>
</dbReference>
<feature type="domain" description="CP-type G" evidence="13">
    <location>
        <begin position="109"/>
        <end position="266"/>
    </location>
</feature>
<feature type="binding site" evidence="10">
    <location>
        <begin position="156"/>
        <end position="159"/>
    </location>
    <ligand>
        <name>GTP</name>
        <dbReference type="ChEBI" id="CHEBI:37565"/>
    </ligand>
</feature>
<dbReference type="GO" id="GO:0005737">
    <property type="term" value="C:cytoplasm"/>
    <property type="evidence" value="ECO:0007669"/>
    <property type="project" value="UniProtKB-SubCell"/>
</dbReference>
<feature type="domain" description="EngC GTPase" evidence="12">
    <location>
        <begin position="117"/>
        <end position="264"/>
    </location>
</feature>
<dbReference type="PROSITE" id="PS51721">
    <property type="entry name" value="G_CP"/>
    <property type="match status" value="1"/>
</dbReference>
<sequence length="362" mass="39629">MNSDDFGHVHESKHADSASQDPASLAALGWQPFFAEQISVDVLSETPPARVVAVHRSGLQILGVGLDETLPPCADVTVGDWLLLDRTQPRSSRILSRKTLIKRRAPGTDRQVQLIAANIDTVFIVTSCNQDFNLARLERYVALAFEAGITPVMVLTKADLVTDRPIWIDAARSVSDRVPVVALDARGDDPQAKLSPWCQPGQTVAFLGSSGVGKSTLTNALAGNEAIATQAIREDDAKGRHTTTRRELHLIPGGCLVLDTPGMRELQLADAASGIAETFEDIETLSTHCRFGNCQHEREPGCAIRAAIEQGQLEPARLQRWRKLLAEDRFNSASLAERRTKDRAFGKMVKRVIKEGKSRREC</sequence>
<comment type="similarity">
    <text evidence="10">Belongs to the TRAFAC class YlqF/YawG GTPase family. RsgA subfamily.</text>
</comment>
<keyword evidence="5 10" id="KW-0547">Nucleotide-binding</keyword>
<evidence type="ECO:0000313" key="14">
    <source>
        <dbReference type="EMBL" id="MBK1620499.1"/>
    </source>
</evidence>
<evidence type="ECO:0000256" key="6">
    <source>
        <dbReference type="ARBA" id="ARBA00022801"/>
    </source>
</evidence>
<evidence type="ECO:0000256" key="11">
    <source>
        <dbReference type="SAM" id="MobiDB-lite"/>
    </source>
</evidence>
<organism evidence="14 15">
    <name type="scientific">Lamprobacter modestohalophilus</name>
    <dbReference type="NCBI Taxonomy" id="1064514"/>
    <lineage>
        <taxon>Bacteria</taxon>
        <taxon>Pseudomonadati</taxon>
        <taxon>Pseudomonadota</taxon>
        <taxon>Gammaproteobacteria</taxon>
        <taxon>Chromatiales</taxon>
        <taxon>Chromatiaceae</taxon>
        <taxon>Lamprobacter</taxon>
    </lineage>
</organism>
<evidence type="ECO:0000256" key="2">
    <source>
        <dbReference type="ARBA" id="ARBA00022517"/>
    </source>
</evidence>
<dbReference type="Gene3D" id="1.10.40.50">
    <property type="entry name" value="Probable gtpase engc, domain 3"/>
    <property type="match status" value="1"/>
</dbReference>
<feature type="region of interest" description="Disordered" evidence="11">
    <location>
        <begin position="1"/>
        <end position="20"/>
    </location>
</feature>
<accession>A0A9X0WBR9</accession>
<dbReference type="PANTHER" id="PTHR32120">
    <property type="entry name" value="SMALL RIBOSOMAL SUBUNIT BIOGENESIS GTPASE RSGA"/>
    <property type="match status" value="1"/>
</dbReference>
<dbReference type="InterPro" id="IPR010914">
    <property type="entry name" value="RsgA_GTPase_dom"/>
</dbReference>
<dbReference type="GO" id="GO:0046872">
    <property type="term" value="F:metal ion binding"/>
    <property type="evidence" value="ECO:0007669"/>
    <property type="project" value="UniProtKB-KW"/>
</dbReference>
<dbReference type="EC" id="3.6.1.-" evidence="10"/>
<evidence type="ECO:0000256" key="5">
    <source>
        <dbReference type="ARBA" id="ARBA00022741"/>
    </source>
</evidence>
<evidence type="ECO:0000256" key="8">
    <source>
        <dbReference type="ARBA" id="ARBA00022884"/>
    </source>
</evidence>
<comment type="function">
    <text evidence="10">One of several proteins that assist in the late maturation steps of the functional core of the 30S ribosomal subunit. Helps release RbfA from mature subunits. May play a role in the assembly of ribosomal proteins into the subunit. Circularly permuted GTPase that catalyzes slow GTP hydrolysis, GTPase activity is stimulated by the 30S ribosomal subunit.</text>
</comment>
<keyword evidence="7 10" id="KW-0862">Zinc</keyword>